<protein>
    <submittedName>
        <fullName evidence="1">Transcriptional regulator</fullName>
    </submittedName>
</protein>
<gene>
    <name evidence="1" type="ORF">ACFOHH_17260</name>
</gene>
<sequence length="99" mass="10645">MPANADNDNTTLDEPMVFIIIGKAYERDGDEDGIDIHVMLSAPDDDTAVREALNALAEEGFLEADLDQIGTLTDAPDEEPHAAAYRGALEGEVAIIRFA</sequence>
<name>A0ABV7DJS9_9HYPH</name>
<keyword evidence="2" id="KW-1185">Reference proteome</keyword>
<evidence type="ECO:0000313" key="2">
    <source>
        <dbReference type="Proteomes" id="UP001595377"/>
    </source>
</evidence>
<dbReference type="Proteomes" id="UP001595377">
    <property type="component" value="Unassembled WGS sequence"/>
</dbReference>
<accession>A0ABV7DJS9</accession>
<reference evidence="2" key="1">
    <citation type="journal article" date="2019" name="Int. J. Syst. Evol. Microbiol.">
        <title>The Global Catalogue of Microorganisms (GCM) 10K type strain sequencing project: providing services to taxonomists for standard genome sequencing and annotation.</title>
        <authorList>
            <consortium name="The Broad Institute Genomics Platform"/>
            <consortium name="The Broad Institute Genome Sequencing Center for Infectious Disease"/>
            <person name="Wu L."/>
            <person name="Ma J."/>
        </authorList>
    </citation>
    <scope>NUCLEOTIDE SEQUENCE [LARGE SCALE GENOMIC DNA]</scope>
    <source>
        <strain evidence="2">KCTC 52677</strain>
    </source>
</reference>
<organism evidence="1 2">
    <name type="scientific">Shinella pollutisoli</name>
    <dbReference type="NCBI Taxonomy" id="2250594"/>
    <lineage>
        <taxon>Bacteria</taxon>
        <taxon>Pseudomonadati</taxon>
        <taxon>Pseudomonadota</taxon>
        <taxon>Alphaproteobacteria</taxon>
        <taxon>Hyphomicrobiales</taxon>
        <taxon>Rhizobiaceae</taxon>
        <taxon>Shinella</taxon>
    </lineage>
</organism>
<dbReference type="RefSeq" id="WP_257318431.1">
    <property type="nucleotide sequence ID" value="NZ_JANFDG010000058.1"/>
</dbReference>
<dbReference type="EMBL" id="JBHRSP010000027">
    <property type="protein sequence ID" value="MFC3074863.1"/>
    <property type="molecule type" value="Genomic_DNA"/>
</dbReference>
<proteinExistence type="predicted"/>
<comment type="caution">
    <text evidence="1">The sequence shown here is derived from an EMBL/GenBank/DDBJ whole genome shotgun (WGS) entry which is preliminary data.</text>
</comment>
<evidence type="ECO:0000313" key="1">
    <source>
        <dbReference type="EMBL" id="MFC3074863.1"/>
    </source>
</evidence>